<organism evidence="2 3">
    <name type="scientific">Slackia faecicanis</name>
    <dbReference type="NCBI Taxonomy" id="255723"/>
    <lineage>
        <taxon>Bacteria</taxon>
        <taxon>Bacillati</taxon>
        <taxon>Actinomycetota</taxon>
        <taxon>Coriobacteriia</taxon>
        <taxon>Eggerthellales</taxon>
        <taxon>Eggerthellaceae</taxon>
        <taxon>Slackia</taxon>
    </lineage>
</organism>
<sequence>MVEGISRDLDVMLVVRDLNDEEAGVDDVLFGCALHKDDLTAFFADLAKLVESYGGAEFAELLARDENDEVLAAARRRWSDDAPNGPAESVGPVV</sequence>
<keyword evidence="3" id="KW-1185">Reference proteome</keyword>
<dbReference type="EMBL" id="QICB01000005">
    <property type="protein sequence ID" value="RNL19440.1"/>
    <property type="molecule type" value="Genomic_DNA"/>
</dbReference>
<feature type="region of interest" description="Disordered" evidence="1">
    <location>
        <begin position="75"/>
        <end position="94"/>
    </location>
</feature>
<comment type="caution">
    <text evidence="2">The sequence shown here is derived from an EMBL/GenBank/DDBJ whole genome shotgun (WGS) entry which is preliminary data.</text>
</comment>
<gene>
    <name evidence="2" type="ORF">DMP07_07000</name>
</gene>
<evidence type="ECO:0000313" key="2">
    <source>
        <dbReference type="EMBL" id="RNL19440.1"/>
    </source>
</evidence>
<protein>
    <submittedName>
        <fullName evidence="2">Uncharacterized protein</fullName>
    </submittedName>
</protein>
<reference evidence="3" key="1">
    <citation type="submission" date="2018-05" db="EMBL/GenBank/DDBJ databases">
        <title>Genome Sequencing of selected type strains of the family Eggerthellaceae.</title>
        <authorList>
            <person name="Danylec N."/>
            <person name="Stoll D.A."/>
            <person name="Doetsch A."/>
            <person name="Huch M."/>
        </authorList>
    </citation>
    <scope>NUCLEOTIDE SEQUENCE [LARGE SCALE GENOMIC DNA]</scope>
    <source>
        <strain evidence="3">DSM 17537</strain>
    </source>
</reference>
<accession>A0A3N0AE37</accession>
<dbReference type="OrthoDB" id="3179684at2"/>
<proteinExistence type="predicted"/>
<dbReference type="Proteomes" id="UP000267368">
    <property type="component" value="Unassembled WGS sequence"/>
</dbReference>
<evidence type="ECO:0000256" key="1">
    <source>
        <dbReference type="SAM" id="MobiDB-lite"/>
    </source>
</evidence>
<dbReference type="AlphaFoldDB" id="A0A3N0AE37"/>
<evidence type="ECO:0000313" key="3">
    <source>
        <dbReference type="Proteomes" id="UP000267368"/>
    </source>
</evidence>
<name>A0A3N0AE37_9ACTN</name>